<feature type="transmembrane region" description="Helical" evidence="1">
    <location>
        <begin position="36"/>
        <end position="55"/>
    </location>
</feature>
<gene>
    <name evidence="4" type="ORF">MM415A00845_0018</name>
    <name evidence="3" type="ORF">MM415B01226_0020</name>
    <name evidence="2" type="ORF">TM448A01341_0009</name>
    <name evidence="5" type="ORF">TM448B02107_0012</name>
</gene>
<name>A0A6H1ZQB5_9ZZZZ</name>
<feature type="transmembrane region" description="Helical" evidence="1">
    <location>
        <begin position="61"/>
        <end position="85"/>
    </location>
</feature>
<keyword evidence="1" id="KW-0472">Membrane</keyword>
<evidence type="ECO:0000313" key="5">
    <source>
        <dbReference type="EMBL" id="QJI00761.1"/>
    </source>
</evidence>
<accession>A0A6H1ZQB5</accession>
<dbReference type="Gene3D" id="1.20.1280.290">
    <property type="match status" value="1"/>
</dbReference>
<dbReference type="EMBL" id="MT144135">
    <property type="protein sequence ID" value="QJA49390.1"/>
    <property type="molecule type" value="Genomic_DNA"/>
</dbReference>
<keyword evidence="1" id="KW-1133">Transmembrane helix</keyword>
<proteinExistence type="predicted"/>
<sequence length="89" mass="10020">MCRLDWLYLLGVGIVWIGNSHQIFKVFSTKSVDSFSLLWLGALAIGFGLRIPRAYTAKEEYPIWIACYVFSTILLLVLLGAVVYYKIGG</sequence>
<evidence type="ECO:0000313" key="4">
    <source>
        <dbReference type="EMBL" id="QJA79669.1"/>
    </source>
</evidence>
<dbReference type="EMBL" id="MT142390">
    <property type="protein sequence ID" value="QJA79669.1"/>
    <property type="molecule type" value="Genomic_DNA"/>
</dbReference>
<organism evidence="2">
    <name type="scientific">viral metagenome</name>
    <dbReference type="NCBI Taxonomy" id="1070528"/>
    <lineage>
        <taxon>unclassified sequences</taxon>
        <taxon>metagenomes</taxon>
        <taxon>organismal metagenomes</taxon>
    </lineage>
</organism>
<evidence type="ECO:0000313" key="2">
    <source>
        <dbReference type="EMBL" id="QJA49390.1"/>
    </source>
</evidence>
<feature type="transmembrane region" description="Helical" evidence="1">
    <location>
        <begin position="6"/>
        <end position="24"/>
    </location>
</feature>
<protein>
    <submittedName>
        <fullName evidence="2">Uncharacterized protein</fullName>
    </submittedName>
</protein>
<evidence type="ECO:0000256" key="1">
    <source>
        <dbReference type="SAM" id="Phobius"/>
    </source>
</evidence>
<reference evidence="2" key="1">
    <citation type="submission" date="2020-03" db="EMBL/GenBank/DDBJ databases">
        <title>The deep terrestrial virosphere.</title>
        <authorList>
            <person name="Holmfeldt K."/>
            <person name="Nilsson E."/>
            <person name="Simone D."/>
            <person name="Lopez-Fernandez M."/>
            <person name="Wu X."/>
            <person name="de Brujin I."/>
            <person name="Lundin D."/>
            <person name="Andersson A."/>
            <person name="Bertilsson S."/>
            <person name="Dopson M."/>
        </authorList>
    </citation>
    <scope>NUCLEOTIDE SEQUENCE</scope>
    <source>
        <strain evidence="4">MM415A00845</strain>
        <strain evidence="3">MM415B01226</strain>
        <strain evidence="2">TM448A01341</strain>
        <strain evidence="5">TM448B02107</strain>
    </source>
</reference>
<dbReference type="EMBL" id="MT144874">
    <property type="protein sequence ID" value="QJI00761.1"/>
    <property type="molecule type" value="Genomic_DNA"/>
</dbReference>
<evidence type="ECO:0000313" key="3">
    <source>
        <dbReference type="EMBL" id="QJA59836.1"/>
    </source>
</evidence>
<dbReference type="AlphaFoldDB" id="A0A6H1ZQB5"/>
<dbReference type="EMBL" id="MT141386">
    <property type="protein sequence ID" value="QJA59836.1"/>
    <property type="molecule type" value="Genomic_DNA"/>
</dbReference>
<keyword evidence="1" id="KW-0812">Transmembrane</keyword>